<dbReference type="EMBL" id="JAHQIW010000811">
    <property type="protein sequence ID" value="KAJ1350197.1"/>
    <property type="molecule type" value="Genomic_DNA"/>
</dbReference>
<reference evidence="1" key="1">
    <citation type="submission" date="2021-06" db="EMBL/GenBank/DDBJ databases">
        <title>Parelaphostrongylus tenuis whole genome reference sequence.</title>
        <authorList>
            <person name="Garwood T.J."/>
            <person name="Larsen P.A."/>
            <person name="Fountain-Jones N.M."/>
            <person name="Garbe J.R."/>
            <person name="Macchietto M.G."/>
            <person name="Kania S.A."/>
            <person name="Gerhold R.W."/>
            <person name="Richards J.E."/>
            <person name="Wolf T.M."/>
        </authorList>
    </citation>
    <scope>NUCLEOTIDE SEQUENCE</scope>
    <source>
        <strain evidence="1">MNPRO001-30</strain>
        <tissue evidence="1">Meninges</tissue>
    </source>
</reference>
<evidence type="ECO:0000313" key="1">
    <source>
        <dbReference type="EMBL" id="KAJ1350197.1"/>
    </source>
</evidence>
<name>A0AAD5MJM2_PARTN</name>
<organism evidence="1 2">
    <name type="scientific">Parelaphostrongylus tenuis</name>
    <name type="common">Meningeal worm</name>
    <dbReference type="NCBI Taxonomy" id="148309"/>
    <lineage>
        <taxon>Eukaryota</taxon>
        <taxon>Metazoa</taxon>
        <taxon>Ecdysozoa</taxon>
        <taxon>Nematoda</taxon>
        <taxon>Chromadorea</taxon>
        <taxon>Rhabditida</taxon>
        <taxon>Rhabditina</taxon>
        <taxon>Rhabditomorpha</taxon>
        <taxon>Strongyloidea</taxon>
        <taxon>Metastrongylidae</taxon>
        <taxon>Parelaphostrongylus</taxon>
    </lineage>
</organism>
<accession>A0AAD5MJM2</accession>
<gene>
    <name evidence="1" type="ORF">KIN20_005930</name>
</gene>
<keyword evidence="2" id="KW-1185">Reference proteome</keyword>
<proteinExistence type="predicted"/>
<protein>
    <submittedName>
        <fullName evidence="1">Uncharacterized protein</fullName>
    </submittedName>
</protein>
<dbReference type="Proteomes" id="UP001196413">
    <property type="component" value="Unassembled WGS sequence"/>
</dbReference>
<dbReference type="AlphaFoldDB" id="A0AAD5MJM2"/>
<evidence type="ECO:0000313" key="2">
    <source>
        <dbReference type="Proteomes" id="UP001196413"/>
    </source>
</evidence>
<comment type="caution">
    <text evidence="1">The sequence shown here is derived from an EMBL/GenBank/DDBJ whole genome shotgun (WGS) entry which is preliminary data.</text>
</comment>
<sequence length="64" mass="7469">MKSQWCNDENIRTGWTLDYEELLARVPWLFTEYAKQHEGGTRRKKESSVAAFLPLEEVTNQLGP</sequence>